<dbReference type="RefSeq" id="WP_015642151.1">
    <property type="nucleotide sequence ID" value="NC_021219.1"/>
</dbReference>
<evidence type="ECO:0000313" key="2">
    <source>
        <dbReference type="Proteomes" id="UP000013893"/>
    </source>
</evidence>
<dbReference type="AlphaFoldDB" id="R4PZL1"/>
<gene>
    <name evidence="1" type="ORF">L336_1002</name>
</gene>
<reference evidence="1 2" key="1">
    <citation type="journal article" date="2013" name="Nat. Biotechnol.">
        <title>Genome sequences of rare, uncultured bacteria obtained by differential coverage binning of multiple metagenomes.</title>
        <authorList>
            <person name="Albertsen M."/>
            <person name="Hugenholtz P."/>
            <person name="Skarshewski A."/>
            <person name="Nielsen K.L."/>
            <person name="Tyson G.W."/>
            <person name="Nielsen P.H."/>
        </authorList>
    </citation>
    <scope>NUCLEOTIDE SEQUENCE [LARGE SCALE GENOMIC DNA]</scope>
    <source>
        <strain evidence="1">TM71</strain>
    </source>
</reference>
<dbReference type="HOGENOM" id="CLU_1792968_0_0_0"/>
<dbReference type="Proteomes" id="UP000013893">
    <property type="component" value="Chromosome"/>
</dbReference>
<keyword evidence="2" id="KW-1185">Reference proteome</keyword>
<organism evidence="1 2">
    <name type="scientific">Candidatus Saccharimonas aalborgensis</name>
    <dbReference type="NCBI Taxonomy" id="1332188"/>
    <lineage>
        <taxon>Bacteria</taxon>
        <taxon>Candidatus Saccharimonadota</taxon>
        <taxon>Candidatus Saccharimonadia</taxon>
        <taxon>Candidatus Saccharimonadales</taxon>
        <taxon>Candidatus Saccharimonadaceae</taxon>
        <taxon>Candidatus Saccharimonas</taxon>
    </lineage>
</organism>
<accession>R4PZL1</accession>
<sequence>MMPRVPEIAIDWNEHRRNYEQAGRERLARAIREGYGNLRRQFIGAQVGRLEHLARDAGWTVSDETIGAIEGFLPEKLIDFLDGKVVVSETGWRQIASGTMDLDLFLAGALKEIAGELPLPIVRKDRDAQADTVLVFRRASEQAA</sequence>
<evidence type="ECO:0000313" key="1">
    <source>
        <dbReference type="EMBL" id="AGL62701.1"/>
    </source>
</evidence>
<name>R4PZL1_9BACT</name>
<dbReference type="KEGG" id="saal:L336_1002"/>
<dbReference type="EMBL" id="CP005957">
    <property type="protein sequence ID" value="AGL62701.1"/>
    <property type="molecule type" value="Genomic_DNA"/>
</dbReference>
<proteinExistence type="predicted"/>
<protein>
    <submittedName>
        <fullName evidence="1">Uncharacterized protein</fullName>
    </submittedName>
</protein>
<dbReference type="STRING" id="1332188.L336_1002"/>